<name>A0ABV3IX26_9ACTN</name>
<dbReference type="Proteomes" id="UP001552479">
    <property type="component" value="Unassembled WGS sequence"/>
</dbReference>
<evidence type="ECO:0000313" key="2">
    <source>
        <dbReference type="Proteomes" id="UP001552479"/>
    </source>
</evidence>
<evidence type="ECO:0000313" key="1">
    <source>
        <dbReference type="EMBL" id="MEV4925023.1"/>
    </source>
</evidence>
<keyword evidence="2" id="KW-1185">Reference proteome</keyword>
<evidence type="ECO:0008006" key="3">
    <source>
        <dbReference type="Google" id="ProtNLM"/>
    </source>
</evidence>
<gene>
    <name evidence="1" type="ORF">AB0L03_19645</name>
</gene>
<dbReference type="EMBL" id="JBFASG010000019">
    <property type="protein sequence ID" value="MEV4925023.1"/>
    <property type="molecule type" value="Genomic_DNA"/>
</dbReference>
<accession>A0ABV3IX26</accession>
<proteinExistence type="predicted"/>
<reference evidence="1 2" key="1">
    <citation type="submission" date="2024-06" db="EMBL/GenBank/DDBJ databases">
        <title>The Natural Products Discovery Center: Release of the First 8490 Sequenced Strains for Exploring Actinobacteria Biosynthetic Diversity.</title>
        <authorList>
            <person name="Kalkreuter E."/>
            <person name="Kautsar S.A."/>
            <person name="Yang D."/>
            <person name="Bader C.D."/>
            <person name="Teijaro C.N."/>
            <person name="Fluegel L."/>
            <person name="Davis C.M."/>
            <person name="Simpson J.R."/>
            <person name="Lauterbach L."/>
            <person name="Steele A.D."/>
            <person name="Gui C."/>
            <person name="Meng S."/>
            <person name="Li G."/>
            <person name="Viehrig K."/>
            <person name="Ye F."/>
            <person name="Su P."/>
            <person name="Kiefer A.F."/>
            <person name="Nichols A."/>
            <person name="Cepeda A.J."/>
            <person name="Yan W."/>
            <person name="Fan B."/>
            <person name="Jiang Y."/>
            <person name="Adhikari A."/>
            <person name="Zheng C.-J."/>
            <person name="Schuster L."/>
            <person name="Cowan T.M."/>
            <person name="Smanski M.J."/>
            <person name="Chevrette M.G."/>
            <person name="De Carvalho L.P.S."/>
            <person name="Shen B."/>
        </authorList>
    </citation>
    <scope>NUCLEOTIDE SEQUENCE [LARGE SCALE GENOMIC DNA]</scope>
    <source>
        <strain evidence="1 2">NPDC053791</strain>
    </source>
</reference>
<protein>
    <recommendedName>
        <fullName evidence="3">Helicase</fullName>
    </recommendedName>
</protein>
<comment type="caution">
    <text evidence="1">The sequence shown here is derived from an EMBL/GenBank/DDBJ whole genome shotgun (WGS) entry which is preliminary data.</text>
</comment>
<sequence>MSNSKGRQGRLPEAQRAALTGLGVEWAWNGRDTATSRCLNWSDVPDHTKIFIIF</sequence>
<dbReference type="RefSeq" id="WP_366088854.1">
    <property type="nucleotide sequence ID" value="NZ_JBFASG010000019.1"/>
</dbReference>
<organism evidence="1 2">
    <name type="scientific">Streptomyces roseoverticillatus</name>
    <dbReference type="NCBI Taxonomy" id="66429"/>
    <lineage>
        <taxon>Bacteria</taxon>
        <taxon>Bacillati</taxon>
        <taxon>Actinomycetota</taxon>
        <taxon>Actinomycetes</taxon>
        <taxon>Kitasatosporales</taxon>
        <taxon>Streptomycetaceae</taxon>
        <taxon>Streptomyces</taxon>
    </lineage>
</organism>